<proteinExistence type="predicted"/>
<dbReference type="AlphaFoldDB" id="K4KF37"/>
<dbReference type="EMBL" id="CP003746">
    <property type="protein sequence ID" value="AFU97649.1"/>
    <property type="molecule type" value="Genomic_DNA"/>
</dbReference>
<dbReference type="HOGENOM" id="CLU_180692_2_0_6"/>
<organism evidence="2 3">
    <name type="scientific">Simiduia agarivorans (strain DSM 21679 / JCM 13881 / BCRC 17597 / SA1)</name>
    <dbReference type="NCBI Taxonomy" id="1117647"/>
    <lineage>
        <taxon>Bacteria</taxon>
        <taxon>Pseudomonadati</taxon>
        <taxon>Pseudomonadota</taxon>
        <taxon>Gammaproteobacteria</taxon>
        <taxon>Cellvibrionales</taxon>
        <taxon>Cellvibrionaceae</taxon>
        <taxon>Simiduia</taxon>
    </lineage>
</organism>
<keyword evidence="3" id="KW-1185">Reference proteome</keyword>
<sequence length="77" mass="7992">MDANNAKTQDKDTPPGFFAIALSTLAAAVGVQSGRNQARDFSQGKVGHYIAAGIIFTVAFVVGLVLVVQKVLETSGL</sequence>
<gene>
    <name evidence="2" type="ordered locus">M5M_02150</name>
</gene>
<dbReference type="RefSeq" id="WP_015045822.1">
    <property type="nucleotide sequence ID" value="NC_018868.3"/>
</dbReference>
<dbReference type="eggNOG" id="ENOG50317F0">
    <property type="taxonomic scope" value="Bacteria"/>
</dbReference>
<evidence type="ECO:0000313" key="3">
    <source>
        <dbReference type="Proteomes" id="UP000000466"/>
    </source>
</evidence>
<feature type="transmembrane region" description="Helical" evidence="1">
    <location>
        <begin position="46"/>
        <end position="68"/>
    </location>
</feature>
<evidence type="ECO:0000313" key="2">
    <source>
        <dbReference type="EMBL" id="AFU97649.1"/>
    </source>
</evidence>
<accession>K4KF37</accession>
<keyword evidence="1" id="KW-0812">Transmembrane</keyword>
<reference evidence="2 3" key="1">
    <citation type="journal article" date="2013" name="Genome Announc.">
        <title>Complete genome sequence of Simiduia agarivorans SA1(T), a marine bacterium able to degrade a variety of polysaccharides.</title>
        <authorList>
            <person name="Lin S.Y."/>
            <person name="Shieh W.Y."/>
            <person name="Chen J.S."/>
            <person name="Tang S.L."/>
        </authorList>
    </citation>
    <scope>NUCLEOTIDE SEQUENCE [LARGE SCALE GENOMIC DNA]</scope>
    <source>
        <strain evidence="3">DSM 21679 / JCM 13881 / BCRC 17597 / SA1</strain>
    </source>
</reference>
<dbReference type="KEGG" id="saga:M5M_02150"/>
<protein>
    <recommendedName>
        <fullName evidence="4">DUF2970 domain-containing protein</fullName>
    </recommendedName>
</protein>
<dbReference type="InterPro" id="IPR021344">
    <property type="entry name" value="DUF2970"/>
</dbReference>
<dbReference type="OrthoDB" id="5625885at2"/>
<dbReference type="Pfam" id="PF11174">
    <property type="entry name" value="DUF2970"/>
    <property type="match status" value="1"/>
</dbReference>
<keyword evidence="1" id="KW-1133">Transmembrane helix</keyword>
<dbReference type="STRING" id="1117647.M5M_02150"/>
<keyword evidence="1" id="KW-0472">Membrane</keyword>
<name>K4KF37_SIMAS</name>
<evidence type="ECO:0008006" key="4">
    <source>
        <dbReference type="Google" id="ProtNLM"/>
    </source>
</evidence>
<feature type="transmembrane region" description="Helical" evidence="1">
    <location>
        <begin position="16"/>
        <end position="34"/>
    </location>
</feature>
<dbReference type="Proteomes" id="UP000000466">
    <property type="component" value="Chromosome"/>
</dbReference>
<evidence type="ECO:0000256" key="1">
    <source>
        <dbReference type="SAM" id="Phobius"/>
    </source>
</evidence>